<dbReference type="AlphaFoldDB" id="A0A5N6U0Y4"/>
<name>A0A5N6U0Y4_ASPAV</name>
<gene>
    <name evidence="3" type="ORF">BDV25DRAFT_128314</name>
</gene>
<sequence length="270" mass="30229">MHFPSMRWLLVTCVGAIIGTTTATILEVDVVFPRNETYAPNFWFPIVFAFQNAKSAELLNFYITFDIWNWHKNLGESYGYSHELKWANWSSHEPYFEYRFVDHLMREGHWRLQWTVSWQSCNEIAPPGNLGQKMIENDTTWYVNFATNNSAPAVDLVAATANKTTCARELGHAINVTDRTMDSDLSANWARRWTCAVVASSTPTPTPDPCRVTIDSANAASMTASWNAKLCKGLNPPPDCPKKRSASQQLRVVGTSCVLAASGALGFLLL</sequence>
<feature type="chain" id="PRO_5024887474" description="DUF7136 domain-containing protein" evidence="1">
    <location>
        <begin position="24"/>
        <end position="270"/>
    </location>
</feature>
<keyword evidence="4" id="KW-1185">Reference proteome</keyword>
<evidence type="ECO:0000313" key="4">
    <source>
        <dbReference type="Proteomes" id="UP000325780"/>
    </source>
</evidence>
<evidence type="ECO:0000313" key="3">
    <source>
        <dbReference type="EMBL" id="KAE8152019.1"/>
    </source>
</evidence>
<dbReference type="Proteomes" id="UP000325780">
    <property type="component" value="Unassembled WGS sequence"/>
</dbReference>
<feature type="domain" description="DUF7136" evidence="2">
    <location>
        <begin position="22"/>
        <end position="240"/>
    </location>
</feature>
<dbReference type="Pfam" id="PF23584">
    <property type="entry name" value="DUF7136"/>
    <property type="match status" value="1"/>
</dbReference>
<proteinExistence type="predicted"/>
<evidence type="ECO:0000259" key="2">
    <source>
        <dbReference type="Pfam" id="PF23584"/>
    </source>
</evidence>
<dbReference type="OrthoDB" id="4490227at2759"/>
<protein>
    <recommendedName>
        <fullName evidence="2">DUF7136 domain-containing protein</fullName>
    </recommendedName>
</protein>
<feature type="signal peptide" evidence="1">
    <location>
        <begin position="1"/>
        <end position="23"/>
    </location>
</feature>
<dbReference type="EMBL" id="ML742060">
    <property type="protein sequence ID" value="KAE8152019.1"/>
    <property type="molecule type" value="Genomic_DNA"/>
</dbReference>
<accession>A0A5N6U0Y4</accession>
<evidence type="ECO:0000256" key="1">
    <source>
        <dbReference type="SAM" id="SignalP"/>
    </source>
</evidence>
<reference evidence="3 4" key="1">
    <citation type="submission" date="2019-04" db="EMBL/GenBank/DDBJ databases">
        <title>Friends and foes A comparative genomics study of 23 Aspergillus species from section Flavi.</title>
        <authorList>
            <consortium name="DOE Joint Genome Institute"/>
            <person name="Kjaerbolling I."/>
            <person name="Vesth T."/>
            <person name="Frisvad J.C."/>
            <person name="Nybo J.L."/>
            <person name="Theobald S."/>
            <person name="Kildgaard S."/>
            <person name="Isbrandt T."/>
            <person name="Kuo A."/>
            <person name="Sato A."/>
            <person name="Lyhne E.K."/>
            <person name="Kogle M.E."/>
            <person name="Wiebenga A."/>
            <person name="Kun R.S."/>
            <person name="Lubbers R.J."/>
            <person name="Makela M.R."/>
            <person name="Barry K."/>
            <person name="Chovatia M."/>
            <person name="Clum A."/>
            <person name="Daum C."/>
            <person name="Haridas S."/>
            <person name="He G."/>
            <person name="LaButti K."/>
            <person name="Lipzen A."/>
            <person name="Mondo S."/>
            <person name="Riley R."/>
            <person name="Salamov A."/>
            <person name="Simmons B.A."/>
            <person name="Magnuson J.K."/>
            <person name="Henrissat B."/>
            <person name="Mortensen U.H."/>
            <person name="Larsen T.O."/>
            <person name="Devries R.P."/>
            <person name="Grigoriev I.V."/>
            <person name="Machida M."/>
            <person name="Baker S.E."/>
            <person name="Andersen M.R."/>
        </authorList>
    </citation>
    <scope>NUCLEOTIDE SEQUENCE [LARGE SCALE GENOMIC DNA]</scope>
    <source>
        <strain evidence="3 4">IBT 18842</strain>
    </source>
</reference>
<organism evidence="3 4">
    <name type="scientific">Aspergillus avenaceus</name>
    <dbReference type="NCBI Taxonomy" id="36643"/>
    <lineage>
        <taxon>Eukaryota</taxon>
        <taxon>Fungi</taxon>
        <taxon>Dikarya</taxon>
        <taxon>Ascomycota</taxon>
        <taxon>Pezizomycotina</taxon>
        <taxon>Eurotiomycetes</taxon>
        <taxon>Eurotiomycetidae</taxon>
        <taxon>Eurotiales</taxon>
        <taxon>Aspergillaceae</taxon>
        <taxon>Aspergillus</taxon>
        <taxon>Aspergillus subgen. Circumdati</taxon>
    </lineage>
</organism>
<dbReference type="InterPro" id="IPR055560">
    <property type="entry name" value="DUF7136"/>
</dbReference>
<keyword evidence="1" id="KW-0732">Signal</keyword>